<accession>A0ABU5DU43</accession>
<dbReference type="InterPro" id="IPR014729">
    <property type="entry name" value="Rossmann-like_a/b/a_fold"/>
</dbReference>
<proteinExistence type="predicted"/>
<evidence type="ECO:0000256" key="3">
    <source>
        <dbReference type="ARBA" id="ARBA00048741"/>
    </source>
</evidence>
<dbReference type="InterPro" id="IPR001962">
    <property type="entry name" value="Asn_synthase"/>
</dbReference>
<dbReference type="EC" id="6.3.5.4" evidence="2"/>
<dbReference type="Pfam" id="PF00733">
    <property type="entry name" value="Asn_synthase"/>
    <property type="match status" value="1"/>
</dbReference>
<comment type="pathway">
    <text evidence="1">Amino-acid biosynthesis; L-asparagine biosynthesis; L-asparagine from L-aspartate (L-Gln route): step 1/1.</text>
</comment>
<evidence type="ECO:0000313" key="5">
    <source>
        <dbReference type="EMBL" id="MDY0749099.1"/>
    </source>
</evidence>
<evidence type="ECO:0000256" key="2">
    <source>
        <dbReference type="ARBA" id="ARBA00012737"/>
    </source>
</evidence>
<dbReference type="InterPro" id="IPR051786">
    <property type="entry name" value="ASN_synthetase/amidase"/>
</dbReference>
<dbReference type="SUPFAM" id="SSF52402">
    <property type="entry name" value="Adenine nucleotide alpha hydrolases-like"/>
    <property type="match status" value="1"/>
</dbReference>
<dbReference type="Gene3D" id="3.40.50.620">
    <property type="entry name" value="HUPs"/>
    <property type="match status" value="2"/>
</dbReference>
<evidence type="ECO:0000259" key="4">
    <source>
        <dbReference type="Pfam" id="PF00733"/>
    </source>
</evidence>
<reference evidence="5 6" key="1">
    <citation type="submission" date="2023-11" db="EMBL/GenBank/DDBJ databases">
        <title>Paucibacter sp. nov., isolated from fresh soil in Korea.</title>
        <authorList>
            <person name="Le N.T.T."/>
        </authorList>
    </citation>
    <scope>NUCLEOTIDE SEQUENCE [LARGE SCALE GENOMIC DNA]</scope>
    <source>
        <strain evidence="5 6">R3-3</strain>
    </source>
</reference>
<evidence type="ECO:0000313" key="6">
    <source>
        <dbReference type="Proteomes" id="UP001285263"/>
    </source>
</evidence>
<dbReference type="RefSeq" id="WP_320427065.1">
    <property type="nucleotide sequence ID" value="NZ_JAXCLA010000013.1"/>
</dbReference>
<dbReference type="Proteomes" id="UP001285263">
    <property type="component" value="Unassembled WGS sequence"/>
</dbReference>
<dbReference type="PANTHER" id="PTHR43284">
    <property type="entry name" value="ASPARAGINE SYNTHETASE (GLUTAMINE-HYDROLYZING)"/>
    <property type="match status" value="1"/>
</dbReference>
<comment type="catalytic activity">
    <reaction evidence="3">
        <text>L-aspartate + L-glutamine + ATP + H2O = L-asparagine + L-glutamate + AMP + diphosphate + H(+)</text>
        <dbReference type="Rhea" id="RHEA:12228"/>
        <dbReference type="ChEBI" id="CHEBI:15377"/>
        <dbReference type="ChEBI" id="CHEBI:15378"/>
        <dbReference type="ChEBI" id="CHEBI:29985"/>
        <dbReference type="ChEBI" id="CHEBI:29991"/>
        <dbReference type="ChEBI" id="CHEBI:30616"/>
        <dbReference type="ChEBI" id="CHEBI:33019"/>
        <dbReference type="ChEBI" id="CHEBI:58048"/>
        <dbReference type="ChEBI" id="CHEBI:58359"/>
        <dbReference type="ChEBI" id="CHEBI:456215"/>
        <dbReference type="EC" id="6.3.5.4"/>
    </reaction>
</comment>
<comment type="caution">
    <text evidence="5">The sequence shown here is derived from an EMBL/GenBank/DDBJ whole genome shotgun (WGS) entry which is preliminary data.</text>
</comment>
<name>A0ABU5DU43_9BURK</name>
<gene>
    <name evidence="5" type="ORF">SNE35_31675</name>
</gene>
<organism evidence="5 6">
    <name type="scientific">Roseateles agri</name>
    <dbReference type="NCBI Taxonomy" id="3098619"/>
    <lineage>
        <taxon>Bacteria</taxon>
        <taxon>Pseudomonadati</taxon>
        <taxon>Pseudomonadota</taxon>
        <taxon>Betaproteobacteria</taxon>
        <taxon>Burkholderiales</taxon>
        <taxon>Sphaerotilaceae</taxon>
        <taxon>Roseateles</taxon>
    </lineage>
</organism>
<dbReference type="EMBL" id="JAXCLA010000013">
    <property type="protein sequence ID" value="MDY0749099.1"/>
    <property type="molecule type" value="Genomic_DNA"/>
</dbReference>
<evidence type="ECO:0000256" key="1">
    <source>
        <dbReference type="ARBA" id="ARBA00005187"/>
    </source>
</evidence>
<protein>
    <recommendedName>
        <fullName evidence="2">asparagine synthase (glutamine-hydrolyzing)</fullName>
        <ecNumber evidence="2">6.3.5.4</ecNumber>
    </recommendedName>
</protein>
<dbReference type="PANTHER" id="PTHR43284:SF1">
    <property type="entry name" value="ASPARAGINE SYNTHETASE"/>
    <property type="match status" value="1"/>
</dbReference>
<sequence>MFRYVAFAWDASRPEVSAFAEQLGRTLQQQAGWSATLQRAGLLVLVHGETPGVNQAYALQGGQGVVLGKVFRRRDLVASPSADQQSDSITSREANRILAAGGQVLVDEFWGRYVAFLQAADGSTDVVRDPSGTLPCHLLRHEGLAIVFSWLEDVLQLLNDRAPWRWTPRVDQDAIANQLREGAITGRQACLEGLTHLIAGERLNLHSGARATLWDGTAFARSPLKCDIQEAADRLRDLVRACTATWARCCATILMRLSGGVDSSILLTCLAPTRVAADVIGLNYFSEGSNSDERHYARLVAMKVGRDLLEQQRDPGFRIERVLQVARMPDPMPYIGSMNAGTDARLAASYGARSMFTGGGGDSLFYEFPAWWPAADYFHNEGLNAGFVSAATDAARLGRLSVWRTIALALTRTRGPNIGEKTTTAHTALLAPDLRNKAAVPQRLLHPAVQQAAGLPLGKYMQTIALLHPIGYYDPFEQANAPETVNPLLSQPLVEYCLQLPTYQLIQGGRGRALARRAFAKDLPQQIVNRRSKGGMEDHAKAVLESNLDLIRELLLDGQLAARGLIDRPKVGELLSGRPTTLPSATSQIHSLVAIEAWLTRWV</sequence>
<feature type="domain" description="Asparagine synthetase" evidence="4">
    <location>
        <begin position="235"/>
        <end position="599"/>
    </location>
</feature>
<keyword evidence="6" id="KW-1185">Reference proteome</keyword>